<accession>A0A1F5G8F5</accession>
<gene>
    <name evidence="1" type="ORF">A3D04_01555</name>
</gene>
<dbReference type="Gene3D" id="3.40.50.1820">
    <property type="entry name" value="alpha/beta hydrolase"/>
    <property type="match status" value="1"/>
</dbReference>
<evidence type="ECO:0000313" key="1">
    <source>
        <dbReference type="EMBL" id="OGD88136.1"/>
    </source>
</evidence>
<evidence type="ECO:0000313" key="2">
    <source>
        <dbReference type="Proteomes" id="UP000177369"/>
    </source>
</evidence>
<proteinExistence type="predicted"/>
<protein>
    <recommendedName>
        <fullName evidence="3">Alpha/beta hydrolase</fullName>
    </recommendedName>
</protein>
<dbReference type="EMBL" id="MFBD01000037">
    <property type="protein sequence ID" value="OGD88136.1"/>
    <property type="molecule type" value="Genomic_DNA"/>
</dbReference>
<dbReference type="SUPFAM" id="SSF53474">
    <property type="entry name" value="alpha/beta-Hydrolases"/>
    <property type="match status" value="1"/>
</dbReference>
<organism evidence="1 2">
    <name type="scientific">Candidatus Curtissbacteria bacterium RIFCSPHIGHO2_02_FULL_40_16b</name>
    <dbReference type="NCBI Taxonomy" id="1797714"/>
    <lineage>
        <taxon>Bacteria</taxon>
        <taxon>Candidatus Curtissiibacteriota</taxon>
    </lineage>
</organism>
<dbReference type="InterPro" id="IPR029058">
    <property type="entry name" value="AB_hydrolase_fold"/>
</dbReference>
<name>A0A1F5G8F5_9BACT</name>
<reference evidence="1 2" key="1">
    <citation type="journal article" date="2016" name="Nat. Commun.">
        <title>Thousands of microbial genomes shed light on interconnected biogeochemical processes in an aquifer system.</title>
        <authorList>
            <person name="Anantharaman K."/>
            <person name="Brown C.T."/>
            <person name="Hug L.A."/>
            <person name="Sharon I."/>
            <person name="Castelle C.J."/>
            <person name="Probst A.J."/>
            <person name="Thomas B.C."/>
            <person name="Singh A."/>
            <person name="Wilkins M.J."/>
            <person name="Karaoz U."/>
            <person name="Brodie E.L."/>
            <person name="Williams K.H."/>
            <person name="Hubbard S.S."/>
            <person name="Banfield J.F."/>
        </authorList>
    </citation>
    <scope>NUCLEOTIDE SEQUENCE [LARGE SCALE GENOMIC DNA]</scope>
</reference>
<sequence>MGRVERLPTALGYSPLAIRQEDIPQSNNGFPGSKEEFRVYMDNLPFEQRVKEGEMLFRDLRMAASELADFLFWQTVEDTRMILEGKRVVADKSATIVGLVGFHSPESAFWGMKVYMGNRGHRVIIFHPEAPLNVRPMKIQEVPFMRLLEQVKEEIGDDNDLVVVGHSRGAILNMITAIRHPDFHRSVVSRSINLGGPIPEWVNSTLGQPYLWWQDIFGGDDFSLSELRDSVDELNSLNFTSLGSPNDLVVRGIHPGKFIRINGSHSGMPSNRKEVLPKIGEIISGKLNLAA</sequence>
<evidence type="ECO:0008006" key="3">
    <source>
        <dbReference type="Google" id="ProtNLM"/>
    </source>
</evidence>
<comment type="caution">
    <text evidence="1">The sequence shown here is derived from an EMBL/GenBank/DDBJ whole genome shotgun (WGS) entry which is preliminary data.</text>
</comment>
<dbReference type="AlphaFoldDB" id="A0A1F5G8F5"/>
<dbReference type="Proteomes" id="UP000177369">
    <property type="component" value="Unassembled WGS sequence"/>
</dbReference>